<dbReference type="VEuPathDB" id="FungiDB:VP01_10340g1"/>
<feature type="region of interest" description="Disordered" evidence="1">
    <location>
        <begin position="52"/>
        <end position="78"/>
    </location>
</feature>
<dbReference type="AlphaFoldDB" id="A0A0L6VUR9"/>
<proteinExistence type="predicted"/>
<dbReference type="OrthoDB" id="1728030at2759"/>
<accession>A0A0L6VUR9</accession>
<gene>
    <name evidence="2" type="ORF">VP01_10340g1</name>
</gene>
<reference evidence="2 3" key="1">
    <citation type="submission" date="2015-08" db="EMBL/GenBank/DDBJ databases">
        <title>Next Generation Sequencing and Analysis of the Genome of Puccinia sorghi L Schw, the Causal Agent of Maize Common Rust.</title>
        <authorList>
            <person name="Rochi L."/>
            <person name="Burguener G."/>
            <person name="Darino M."/>
            <person name="Turjanski A."/>
            <person name="Kreff E."/>
            <person name="Dieguez M.J."/>
            <person name="Sacco F."/>
        </authorList>
    </citation>
    <scope>NUCLEOTIDE SEQUENCE [LARGE SCALE GENOMIC DNA]</scope>
    <source>
        <strain evidence="2 3">RO10H11247</strain>
    </source>
</reference>
<evidence type="ECO:0000313" key="3">
    <source>
        <dbReference type="Proteomes" id="UP000037035"/>
    </source>
</evidence>
<sequence length="137" mass="14553">QRAVRLCGGSNACMNQKKGKTKENAGLTARQGNTIPRPPVTTRTIAGSCILNNDPKTDPNQVQPVLSPLPNSSSKPIVLDSGATHHLINNPDTFKPSAESNIKIATGGHNFLNATDVETATLVNHLENQIVLKNALL</sequence>
<keyword evidence="3" id="KW-1185">Reference proteome</keyword>
<protein>
    <submittedName>
        <fullName evidence="2">Uncharacterized protein</fullName>
    </submittedName>
</protein>
<evidence type="ECO:0000256" key="1">
    <source>
        <dbReference type="SAM" id="MobiDB-lite"/>
    </source>
</evidence>
<name>A0A0L6VUR9_9BASI</name>
<evidence type="ECO:0000313" key="2">
    <source>
        <dbReference type="EMBL" id="KNZ64399.1"/>
    </source>
</evidence>
<feature type="compositionally biased region" description="Polar residues" evidence="1">
    <location>
        <begin position="58"/>
        <end position="75"/>
    </location>
</feature>
<organism evidence="2 3">
    <name type="scientific">Puccinia sorghi</name>
    <dbReference type="NCBI Taxonomy" id="27349"/>
    <lineage>
        <taxon>Eukaryota</taxon>
        <taxon>Fungi</taxon>
        <taxon>Dikarya</taxon>
        <taxon>Basidiomycota</taxon>
        <taxon>Pucciniomycotina</taxon>
        <taxon>Pucciniomycetes</taxon>
        <taxon>Pucciniales</taxon>
        <taxon>Pucciniaceae</taxon>
        <taxon>Puccinia</taxon>
    </lineage>
</organism>
<feature type="non-terminal residue" evidence="2">
    <location>
        <position position="137"/>
    </location>
</feature>
<comment type="caution">
    <text evidence="2">The sequence shown here is derived from an EMBL/GenBank/DDBJ whole genome shotgun (WGS) entry which is preliminary data.</text>
</comment>
<feature type="region of interest" description="Disordered" evidence="1">
    <location>
        <begin position="17"/>
        <end position="40"/>
    </location>
</feature>
<feature type="non-terminal residue" evidence="2">
    <location>
        <position position="1"/>
    </location>
</feature>
<dbReference type="EMBL" id="LAVV01000378">
    <property type="protein sequence ID" value="KNZ64399.1"/>
    <property type="molecule type" value="Genomic_DNA"/>
</dbReference>
<dbReference type="Proteomes" id="UP000037035">
    <property type="component" value="Unassembled WGS sequence"/>
</dbReference>